<dbReference type="HOGENOM" id="CLU_161853_0_0_0"/>
<evidence type="ECO:0000313" key="2">
    <source>
        <dbReference type="EMBL" id="EAQ77742.1"/>
    </source>
</evidence>
<name>A4A0C2_9BACT</name>
<dbReference type="STRING" id="314230.DSM3645_25272"/>
<comment type="caution">
    <text evidence="2">The sequence shown here is derived from an EMBL/GenBank/DDBJ whole genome shotgun (WGS) entry which is preliminary data.</text>
</comment>
<dbReference type="PANTHER" id="PTHR30093:SF2">
    <property type="entry name" value="TYPE II SECRETION SYSTEM PROTEIN H"/>
    <property type="match status" value="1"/>
</dbReference>
<dbReference type="NCBIfam" id="TIGR02532">
    <property type="entry name" value="IV_pilin_GFxxxE"/>
    <property type="match status" value="1"/>
</dbReference>
<dbReference type="InterPro" id="IPR012902">
    <property type="entry name" value="N_methyl_site"/>
</dbReference>
<dbReference type="RefSeq" id="WP_002652950.1">
    <property type="nucleotide sequence ID" value="NZ_CH672376.1"/>
</dbReference>
<dbReference type="PANTHER" id="PTHR30093">
    <property type="entry name" value="GENERAL SECRETION PATHWAY PROTEIN G"/>
    <property type="match status" value="1"/>
</dbReference>
<dbReference type="InterPro" id="IPR011453">
    <property type="entry name" value="DUF1559"/>
</dbReference>
<dbReference type="Pfam" id="PF07596">
    <property type="entry name" value="SBP_bac_10"/>
    <property type="match status" value="1"/>
</dbReference>
<dbReference type="InterPro" id="IPR045584">
    <property type="entry name" value="Pilin-like"/>
</dbReference>
<dbReference type="AlphaFoldDB" id="A4A0C2"/>
<accession>A4A0C2</accession>
<evidence type="ECO:0000259" key="1">
    <source>
        <dbReference type="Pfam" id="PF07596"/>
    </source>
</evidence>
<proteinExistence type="predicted"/>
<evidence type="ECO:0000313" key="3">
    <source>
        <dbReference type="Proteomes" id="UP000004358"/>
    </source>
</evidence>
<dbReference type="Pfam" id="PF07963">
    <property type="entry name" value="N_methyl"/>
    <property type="match status" value="1"/>
</dbReference>
<dbReference type="SUPFAM" id="SSF54523">
    <property type="entry name" value="Pili subunits"/>
    <property type="match status" value="1"/>
</dbReference>
<gene>
    <name evidence="2" type="ORF">DSM3645_25272</name>
</gene>
<organism evidence="2 3">
    <name type="scientific">Blastopirellula marina DSM 3645</name>
    <dbReference type="NCBI Taxonomy" id="314230"/>
    <lineage>
        <taxon>Bacteria</taxon>
        <taxon>Pseudomonadati</taxon>
        <taxon>Planctomycetota</taxon>
        <taxon>Planctomycetia</taxon>
        <taxon>Pirellulales</taxon>
        <taxon>Pirellulaceae</taxon>
        <taxon>Blastopirellula</taxon>
    </lineage>
</organism>
<dbReference type="Gene3D" id="3.30.700.10">
    <property type="entry name" value="Glycoprotein, Type 4 Pilin"/>
    <property type="match status" value="1"/>
</dbReference>
<dbReference type="Proteomes" id="UP000004358">
    <property type="component" value="Unassembled WGS sequence"/>
</dbReference>
<reference evidence="2 3" key="1">
    <citation type="submission" date="2006-02" db="EMBL/GenBank/DDBJ databases">
        <authorList>
            <person name="Amann R."/>
            <person name="Ferriera S."/>
            <person name="Johnson J."/>
            <person name="Kravitz S."/>
            <person name="Halpern A."/>
            <person name="Remington K."/>
            <person name="Beeson K."/>
            <person name="Tran B."/>
            <person name="Rogers Y.-H."/>
            <person name="Friedman R."/>
            <person name="Venter J.C."/>
        </authorList>
    </citation>
    <scope>NUCLEOTIDE SEQUENCE [LARGE SCALE GENOMIC DNA]</scope>
    <source>
        <strain evidence="2 3">DSM 3645</strain>
    </source>
</reference>
<dbReference type="PROSITE" id="PS00409">
    <property type="entry name" value="PROKAR_NTER_METHYL"/>
    <property type="match status" value="1"/>
</dbReference>
<dbReference type="EMBL" id="AANZ01000028">
    <property type="protein sequence ID" value="EAQ77742.1"/>
    <property type="molecule type" value="Genomic_DNA"/>
</dbReference>
<dbReference type="eggNOG" id="COG2165">
    <property type="taxonomic scope" value="Bacteria"/>
</dbReference>
<feature type="domain" description="DUF1559" evidence="1">
    <location>
        <begin position="35"/>
        <end position="113"/>
    </location>
</feature>
<sequence>MRMLSKIRRGFTLVELLVVIAIIGVLIALLLPAVQQAREATRRMSCQNNLKQLGLASHNFYDTYGNLPPGMHNDDNNNIGWGVYLLPYIEQNNLYDQIVTQITAKQSAGAMAMIPKGGTERRCASG</sequence>
<protein>
    <recommendedName>
        <fullName evidence="1">DUF1559 domain-containing protein</fullName>
    </recommendedName>
</protein>